<dbReference type="InterPro" id="IPR029044">
    <property type="entry name" value="Nucleotide-diphossugar_trans"/>
</dbReference>
<proteinExistence type="predicted"/>
<dbReference type="InterPro" id="IPR001173">
    <property type="entry name" value="Glyco_trans_2-like"/>
</dbReference>
<dbReference type="EC" id="2.4.1.-" evidence="3"/>
<comment type="caution">
    <text evidence="3">The sequence shown here is derived from an EMBL/GenBank/DDBJ whole genome shotgun (WGS) entry which is preliminary data.</text>
</comment>
<reference evidence="3" key="1">
    <citation type="submission" date="2023-07" db="EMBL/GenBank/DDBJ databases">
        <title>Sorghum-associated microbial communities from plants grown in Nebraska, USA.</title>
        <authorList>
            <person name="Schachtman D."/>
        </authorList>
    </citation>
    <scope>NUCLEOTIDE SEQUENCE</scope>
    <source>
        <strain evidence="3">3432</strain>
    </source>
</reference>
<feature type="domain" description="Glycosyltransferase 2-like" evidence="2">
    <location>
        <begin position="11"/>
        <end position="154"/>
    </location>
</feature>
<evidence type="ECO:0000313" key="3">
    <source>
        <dbReference type="EMBL" id="MDR6956352.1"/>
    </source>
</evidence>
<dbReference type="PANTHER" id="PTHR22916">
    <property type="entry name" value="GLYCOSYLTRANSFERASE"/>
    <property type="match status" value="1"/>
</dbReference>
<dbReference type="EMBL" id="JAVDVC010000001">
    <property type="protein sequence ID" value="MDR6956352.1"/>
    <property type="molecule type" value="Genomic_DNA"/>
</dbReference>
<evidence type="ECO:0000313" key="4">
    <source>
        <dbReference type="Proteomes" id="UP001252613"/>
    </source>
</evidence>
<dbReference type="AlphaFoldDB" id="A0AAW8M5A4"/>
<dbReference type="RefSeq" id="WP_310355735.1">
    <property type="nucleotide sequence ID" value="NZ_JAVDVC010000001.1"/>
</dbReference>
<evidence type="ECO:0000256" key="1">
    <source>
        <dbReference type="ARBA" id="ARBA00022519"/>
    </source>
</evidence>
<dbReference type="Pfam" id="PF00535">
    <property type="entry name" value="Glycos_transf_2"/>
    <property type="match status" value="1"/>
</dbReference>
<keyword evidence="1" id="KW-1003">Cell membrane</keyword>
<keyword evidence="1" id="KW-0472">Membrane</keyword>
<dbReference type="SUPFAM" id="SSF53448">
    <property type="entry name" value="Nucleotide-diphospho-sugar transferases"/>
    <property type="match status" value="1"/>
</dbReference>
<keyword evidence="3" id="KW-0328">Glycosyltransferase</keyword>
<dbReference type="PANTHER" id="PTHR22916:SF3">
    <property type="entry name" value="UDP-GLCNAC:BETAGAL BETA-1,3-N-ACETYLGLUCOSAMINYLTRANSFERASE-LIKE PROTEIN 1"/>
    <property type="match status" value="1"/>
</dbReference>
<dbReference type="Gene3D" id="3.90.550.10">
    <property type="entry name" value="Spore Coat Polysaccharide Biosynthesis Protein SpsA, Chain A"/>
    <property type="match status" value="1"/>
</dbReference>
<keyword evidence="1" id="KW-0997">Cell inner membrane</keyword>
<sequence length="295" mass="33600">MYFDDAGPLVSVCVPVFNHSSFVAECIESVINQTYQNIELIIIDDGSTDSSYEVVERYRASCTSRFVRFKALSRPNLGVSETLNEGLRWAEGEFFCGLASDDILLPDKTSVLVSFLQSNTNIVAVFGSAILINESSKRIGQRVASAIYNFKDIFLLRAELPAPAALIRRDVLCKAGGFDSDSKIEDWAMWLKISFERDSAIVILPELLACYRIHSGNTWKRLHNMHIEKIKIVDRYSSHKNYAQARAVVDCAYFRDLSVAAKYEAIKVLIGLLRCPWVYKEIRLYQGLFFLFFRW</sequence>
<keyword evidence="3" id="KW-0808">Transferase</keyword>
<name>A0AAW8M5A4_9PSED</name>
<organism evidence="3 4">
    <name type="scientific">Pseudomonas brassicacearum</name>
    <dbReference type="NCBI Taxonomy" id="930166"/>
    <lineage>
        <taxon>Bacteria</taxon>
        <taxon>Pseudomonadati</taxon>
        <taxon>Pseudomonadota</taxon>
        <taxon>Gammaproteobacteria</taxon>
        <taxon>Pseudomonadales</taxon>
        <taxon>Pseudomonadaceae</taxon>
        <taxon>Pseudomonas</taxon>
    </lineage>
</organism>
<evidence type="ECO:0000259" key="2">
    <source>
        <dbReference type="Pfam" id="PF00535"/>
    </source>
</evidence>
<dbReference type="GO" id="GO:0016758">
    <property type="term" value="F:hexosyltransferase activity"/>
    <property type="evidence" value="ECO:0007669"/>
    <property type="project" value="UniProtKB-ARBA"/>
</dbReference>
<dbReference type="Proteomes" id="UP001252613">
    <property type="component" value="Unassembled WGS sequence"/>
</dbReference>
<protein>
    <submittedName>
        <fullName evidence="3">Alpha-1,3-rhamnosyltransferase</fullName>
        <ecNumber evidence="3">2.4.1.-</ecNumber>
    </submittedName>
</protein>
<accession>A0AAW8M5A4</accession>
<gene>
    <name evidence="3" type="ORF">J2W43_000315</name>
</gene>